<protein>
    <submittedName>
        <fullName evidence="2">PadR family transcriptional regulator</fullName>
    </submittedName>
</protein>
<dbReference type="InterPro" id="IPR005149">
    <property type="entry name" value="Tscrpt_reg_PadR_N"/>
</dbReference>
<reference evidence="2 3" key="1">
    <citation type="submission" date="2016-11" db="EMBL/GenBank/DDBJ databases">
        <authorList>
            <person name="Jaros S."/>
            <person name="Januszkiewicz K."/>
            <person name="Wedrychowicz H."/>
        </authorList>
    </citation>
    <scope>NUCLEOTIDE SEQUENCE [LARGE SCALE GENOMIC DNA]</scope>
    <source>
        <strain evidence="2 3">NF2</strain>
    </source>
</reference>
<dbReference type="RefSeq" id="WP_088906130.1">
    <property type="nucleotide sequence ID" value="NZ_CP018145.1"/>
</dbReference>
<evidence type="ECO:0000313" key="2">
    <source>
        <dbReference type="EMBL" id="ASJ52205.1"/>
    </source>
</evidence>
<dbReference type="KEGG" id="bfm:BP422_00825"/>
<dbReference type="InterPro" id="IPR036388">
    <property type="entry name" value="WH-like_DNA-bd_sf"/>
</dbReference>
<dbReference type="Proteomes" id="UP000197781">
    <property type="component" value="Chromosome"/>
</dbReference>
<organism evidence="2 3">
    <name type="scientific">Brevibacillus formosus</name>
    <dbReference type="NCBI Taxonomy" id="54913"/>
    <lineage>
        <taxon>Bacteria</taxon>
        <taxon>Bacillati</taxon>
        <taxon>Bacillota</taxon>
        <taxon>Bacilli</taxon>
        <taxon>Bacillales</taxon>
        <taxon>Paenibacillaceae</taxon>
        <taxon>Brevibacillus</taxon>
    </lineage>
</organism>
<dbReference type="AlphaFoldDB" id="A0A220MB42"/>
<dbReference type="PANTHER" id="PTHR33169:SF25">
    <property type="entry name" value="DNA-BINDING PROTEIN YIZB-RELATED"/>
    <property type="match status" value="1"/>
</dbReference>
<evidence type="ECO:0000313" key="3">
    <source>
        <dbReference type="Proteomes" id="UP000197781"/>
    </source>
</evidence>
<dbReference type="PANTHER" id="PTHR33169">
    <property type="entry name" value="PADR-FAMILY TRANSCRIPTIONAL REGULATOR"/>
    <property type="match status" value="1"/>
</dbReference>
<dbReference type="Pfam" id="PF03551">
    <property type="entry name" value="PadR"/>
    <property type="match status" value="1"/>
</dbReference>
<feature type="domain" description="Transcription regulator PadR N-terminal" evidence="1">
    <location>
        <begin position="14"/>
        <end position="87"/>
    </location>
</feature>
<dbReference type="InterPro" id="IPR052509">
    <property type="entry name" value="Metal_resp_DNA-bind_regulator"/>
</dbReference>
<dbReference type="EMBL" id="CP018145">
    <property type="protein sequence ID" value="ASJ52205.1"/>
    <property type="molecule type" value="Genomic_DNA"/>
</dbReference>
<sequence>MNKELLKGSIDLLLLSLIAQKDQYGYELAKKIRDKSDELYEIGEGTLYPALKRLETQKAVESYWGEANEGGRRKYYRITKTGQGLLQDKMKDWQSLSRLIMLCNKGSE</sequence>
<proteinExistence type="predicted"/>
<dbReference type="SUPFAM" id="SSF46785">
    <property type="entry name" value="Winged helix' DNA-binding domain"/>
    <property type="match status" value="1"/>
</dbReference>
<evidence type="ECO:0000259" key="1">
    <source>
        <dbReference type="Pfam" id="PF03551"/>
    </source>
</evidence>
<gene>
    <name evidence="2" type="ORF">BP422_00825</name>
</gene>
<accession>A0A220MB42</accession>
<name>A0A220MB42_9BACL</name>
<dbReference type="Gene3D" id="1.10.10.10">
    <property type="entry name" value="Winged helix-like DNA-binding domain superfamily/Winged helix DNA-binding domain"/>
    <property type="match status" value="1"/>
</dbReference>
<dbReference type="InterPro" id="IPR036390">
    <property type="entry name" value="WH_DNA-bd_sf"/>
</dbReference>